<gene>
    <name evidence="1" type="ORF">MM171A02116_0007</name>
    <name evidence="2" type="ORF">MM171B02122_0004</name>
</gene>
<accession>A0A6M3M1V4</accession>
<dbReference type="EMBL" id="MT143725">
    <property type="protein sequence ID" value="QJB01691.1"/>
    <property type="molecule type" value="Genomic_DNA"/>
</dbReference>
<sequence length="74" mass="8534">MNEEAKAKMRKIIEDGFGYPFYDNQSQELTSLNRCFDEAMDGVIKGLHDEFIESECGNCEFSCNESNCEKRHNS</sequence>
<reference evidence="2" key="1">
    <citation type="submission" date="2020-03" db="EMBL/GenBank/DDBJ databases">
        <title>The deep terrestrial virosphere.</title>
        <authorList>
            <person name="Holmfeldt K."/>
            <person name="Nilsson E."/>
            <person name="Simone D."/>
            <person name="Lopez-Fernandez M."/>
            <person name="Wu X."/>
            <person name="de Brujin I."/>
            <person name="Lundin D."/>
            <person name="Andersson A."/>
            <person name="Bertilsson S."/>
            <person name="Dopson M."/>
        </authorList>
    </citation>
    <scope>NUCLEOTIDE SEQUENCE</scope>
    <source>
        <strain evidence="1">MM171A02116</strain>
        <strain evidence="2">MM171B02122</strain>
    </source>
</reference>
<proteinExistence type="predicted"/>
<dbReference type="EMBL" id="MT143562">
    <property type="protein sequence ID" value="QJA98215.1"/>
    <property type="molecule type" value="Genomic_DNA"/>
</dbReference>
<evidence type="ECO:0000313" key="1">
    <source>
        <dbReference type="EMBL" id="QJA98215.1"/>
    </source>
</evidence>
<protein>
    <submittedName>
        <fullName evidence="2">Uncharacterized protein</fullName>
    </submittedName>
</protein>
<evidence type="ECO:0000313" key="2">
    <source>
        <dbReference type="EMBL" id="QJB01691.1"/>
    </source>
</evidence>
<name>A0A6M3M1V4_9ZZZZ</name>
<dbReference type="AlphaFoldDB" id="A0A6M3M1V4"/>
<organism evidence="2">
    <name type="scientific">viral metagenome</name>
    <dbReference type="NCBI Taxonomy" id="1070528"/>
    <lineage>
        <taxon>unclassified sequences</taxon>
        <taxon>metagenomes</taxon>
        <taxon>organismal metagenomes</taxon>
    </lineage>
</organism>